<dbReference type="GO" id="GO:0003964">
    <property type="term" value="F:RNA-directed DNA polymerase activity"/>
    <property type="evidence" value="ECO:0007669"/>
    <property type="project" value="UniProtKB-KW"/>
</dbReference>
<dbReference type="InterPro" id="IPR021109">
    <property type="entry name" value="Peptidase_aspartic_dom_sf"/>
</dbReference>
<keyword evidence="20" id="KW-0067">ATP-binding</keyword>
<dbReference type="SUPFAM" id="SSF53098">
    <property type="entry name" value="Ribonuclease H-like"/>
    <property type="match status" value="1"/>
</dbReference>
<evidence type="ECO:0000256" key="8">
    <source>
        <dbReference type="ARBA" id="ARBA00022670"/>
    </source>
</evidence>
<keyword evidence="19" id="KW-0862">Zinc</keyword>
<feature type="region of interest" description="Disordered" evidence="38">
    <location>
        <begin position="1"/>
        <end position="33"/>
    </location>
</feature>
<comment type="subcellular location">
    <subcellularLocation>
        <location evidence="4">Cytoplasm</location>
    </subcellularLocation>
    <subcellularLocation>
        <location evidence="3">Nucleus</location>
    </subcellularLocation>
</comment>
<dbReference type="Pfam" id="PF00078">
    <property type="entry name" value="RVT_1"/>
    <property type="match status" value="1"/>
</dbReference>
<evidence type="ECO:0000256" key="13">
    <source>
        <dbReference type="ARBA" id="ARBA00022741"/>
    </source>
</evidence>
<dbReference type="FunFam" id="3.30.70.270:FF:000026">
    <property type="entry name" value="Transposon Ty3-G Gag-Pol polyprotein"/>
    <property type="match status" value="1"/>
</dbReference>
<dbReference type="EC" id="2.7.7.49" evidence="5"/>
<keyword evidence="9" id="KW-0808">Transferase</keyword>
<evidence type="ECO:0000259" key="41">
    <source>
        <dbReference type="PROSITE" id="PS50994"/>
    </source>
</evidence>
<dbReference type="GO" id="GO:0004190">
    <property type="term" value="F:aspartic-type endopeptidase activity"/>
    <property type="evidence" value="ECO:0007669"/>
    <property type="project" value="UniProtKB-KW"/>
</dbReference>
<accession>A0AAV6ITP7</accession>
<keyword evidence="16" id="KW-0255">Endonuclease</keyword>
<feature type="compositionally biased region" description="Polar residues" evidence="38">
    <location>
        <begin position="264"/>
        <end position="279"/>
    </location>
</feature>
<comment type="caution">
    <text evidence="42">The sequence shown here is derived from an EMBL/GenBank/DDBJ whole genome shotgun (WGS) entry which is preliminary data.</text>
</comment>
<evidence type="ECO:0000256" key="27">
    <source>
        <dbReference type="ARBA" id="ARBA00023125"/>
    </source>
</evidence>
<dbReference type="InterPro" id="IPR012337">
    <property type="entry name" value="RNaseH-like_sf"/>
</dbReference>
<dbReference type="Pfam" id="PF24626">
    <property type="entry name" value="SH3_Tf2-1"/>
    <property type="match status" value="1"/>
</dbReference>
<dbReference type="InterPro" id="IPR056924">
    <property type="entry name" value="SH3_Tf2-1"/>
</dbReference>
<name>A0AAV6ITP7_9ERIC</name>
<keyword evidence="29" id="KW-0539">Nucleus</keyword>
<comment type="catalytic activity">
    <reaction evidence="1">
        <text>Endonucleolytic cleavage to 5'-phosphomonoester.</text>
        <dbReference type="EC" id="3.1.26.4"/>
    </reaction>
</comment>
<dbReference type="InterPro" id="IPR005162">
    <property type="entry name" value="Retrotrans_gag_dom"/>
</dbReference>
<evidence type="ECO:0000256" key="18">
    <source>
        <dbReference type="ARBA" id="ARBA00022801"/>
    </source>
</evidence>
<dbReference type="EMBL" id="JACTNZ010000009">
    <property type="protein sequence ID" value="KAG5531787.1"/>
    <property type="molecule type" value="Genomic_DNA"/>
</dbReference>
<dbReference type="InterPro" id="IPR001878">
    <property type="entry name" value="Znf_CCHC"/>
</dbReference>
<evidence type="ECO:0000256" key="24">
    <source>
        <dbReference type="ARBA" id="ARBA00022918"/>
    </source>
</evidence>
<keyword evidence="15" id="KW-0688">Ribosomal frameshifting</keyword>
<dbReference type="InterPro" id="IPR000477">
    <property type="entry name" value="RT_dom"/>
</dbReference>
<comment type="function">
    <text evidence="33">Nucleocapsid protein p11 (NC) forms the nucleocore that coats the retro-elements dimeric RNA. Binds these RNAs through its zinc fingers. Promotes primer tRNA(i)-Met annealing to the multipartite primer-binding site (PBS), dimerization of Ty3 RNA and initiation of reverse transcription.</text>
</comment>
<dbReference type="Gene3D" id="2.40.70.10">
    <property type="entry name" value="Acid Proteases"/>
    <property type="match status" value="1"/>
</dbReference>
<dbReference type="FunFam" id="3.10.10.10:FF:000007">
    <property type="entry name" value="Retrovirus-related Pol polyprotein from transposon 17.6-like Protein"/>
    <property type="match status" value="1"/>
</dbReference>
<keyword evidence="24" id="KW-0695">RNA-directed DNA polymerase</keyword>
<evidence type="ECO:0000256" key="2">
    <source>
        <dbReference type="ARBA" id="ARBA00002180"/>
    </source>
</evidence>
<dbReference type="Gene3D" id="3.30.70.270">
    <property type="match status" value="2"/>
</dbReference>
<keyword evidence="26" id="KW-0917">Virion maturation</keyword>
<dbReference type="GO" id="GO:0003723">
    <property type="term" value="F:RNA binding"/>
    <property type="evidence" value="ECO:0007669"/>
    <property type="project" value="UniProtKB-KW"/>
</dbReference>
<dbReference type="SMART" id="SM00343">
    <property type="entry name" value="ZnF_C2HC"/>
    <property type="match status" value="1"/>
</dbReference>
<feature type="compositionally biased region" description="Polar residues" evidence="38">
    <location>
        <begin position="218"/>
        <end position="232"/>
    </location>
</feature>
<evidence type="ECO:0000256" key="29">
    <source>
        <dbReference type="ARBA" id="ARBA00023242"/>
    </source>
</evidence>
<comment type="function">
    <text evidence="2">The aspartyl protease (PR) mediates the proteolytic cleavages of the Gag and Gag-Pol polyproteins after assembly of the VLP.</text>
</comment>
<dbReference type="PANTHER" id="PTHR35046">
    <property type="entry name" value="ZINC KNUCKLE (CCHC-TYPE) FAMILY PROTEIN"/>
    <property type="match status" value="1"/>
</dbReference>
<keyword evidence="25" id="KW-0239">DNA-directed DNA polymerase</keyword>
<keyword evidence="18" id="KW-0378">Hydrolase</keyword>
<evidence type="ECO:0000256" key="22">
    <source>
        <dbReference type="ARBA" id="ARBA00022884"/>
    </source>
</evidence>
<dbReference type="Pfam" id="PF03732">
    <property type="entry name" value="Retrotrans_gag"/>
    <property type="match status" value="1"/>
</dbReference>
<evidence type="ECO:0000313" key="43">
    <source>
        <dbReference type="Proteomes" id="UP000823749"/>
    </source>
</evidence>
<keyword evidence="11" id="KW-0540">Nuclease</keyword>
<comment type="function">
    <text evidence="34">Capsid protein (CA) is the structural component of the virus-like particle (VLP), forming the shell that encapsulates the genomic RNA-nucleocapsid complex.</text>
</comment>
<evidence type="ECO:0000256" key="11">
    <source>
        <dbReference type="ARBA" id="ARBA00022722"/>
    </source>
</evidence>
<dbReference type="InterPro" id="IPR041373">
    <property type="entry name" value="RT_RNaseH"/>
</dbReference>
<evidence type="ECO:0000256" key="34">
    <source>
        <dbReference type="ARBA" id="ARBA00055383"/>
    </source>
</evidence>
<dbReference type="SUPFAM" id="SSF56672">
    <property type="entry name" value="DNA/RNA polymerases"/>
    <property type="match status" value="1"/>
</dbReference>
<comment type="function">
    <text evidence="31">Reverse transcriptase/ribonuclease H (RT) is a multifunctional enzyme that catalyzes the conversion of the retro-elements RNA genome into dsDNA within the VLP. The enzyme displays a DNA polymerase activity that can copy either DNA or RNA templates, and a ribonuclease H (RNase H) activity that cleaves the RNA strand of RNA-DNA heteroduplexes during plus-strand synthesis and hydrolyzes RNA primers. The conversion leads to a linear dsDNA copy of the retrotransposon that includes long terminal repeats (LTRs) at both ends.</text>
</comment>
<keyword evidence="8" id="KW-0645">Protease</keyword>
<dbReference type="PANTHER" id="PTHR35046:SF26">
    <property type="entry name" value="RNA-DIRECTED DNA POLYMERASE"/>
    <property type="match status" value="1"/>
</dbReference>
<keyword evidence="6" id="KW-0963">Cytoplasm</keyword>
<dbReference type="Gene3D" id="4.10.60.10">
    <property type="entry name" value="Zinc finger, CCHC-type"/>
    <property type="match status" value="1"/>
</dbReference>
<dbReference type="GO" id="GO:0006508">
    <property type="term" value="P:proteolysis"/>
    <property type="evidence" value="ECO:0007669"/>
    <property type="project" value="UniProtKB-KW"/>
</dbReference>
<dbReference type="CDD" id="cd01647">
    <property type="entry name" value="RT_LTR"/>
    <property type="match status" value="1"/>
</dbReference>
<reference evidence="42" key="1">
    <citation type="submission" date="2020-08" db="EMBL/GenBank/DDBJ databases">
        <title>Plant Genome Project.</title>
        <authorList>
            <person name="Zhang R.-G."/>
        </authorList>
    </citation>
    <scope>NUCLEOTIDE SEQUENCE</scope>
    <source>
        <strain evidence="42">WSP0</strain>
        <tissue evidence="42">Leaf</tissue>
    </source>
</reference>
<dbReference type="GO" id="GO:0075523">
    <property type="term" value="P:viral translational frameshifting"/>
    <property type="evidence" value="ECO:0007669"/>
    <property type="project" value="UniProtKB-KW"/>
</dbReference>
<keyword evidence="17 37" id="KW-0863">Zinc-finger</keyword>
<keyword evidence="23" id="KW-0229">DNA integration</keyword>
<dbReference type="FunFam" id="1.10.340.70:FF:000001">
    <property type="entry name" value="Retrovirus-related Pol polyprotein from transposon gypsy-like Protein"/>
    <property type="match status" value="1"/>
</dbReference>
<keyword evidence="10" id="KW-0548">Nucleotidyltransferase</keyword>
<dbReference type="PROSITE" id="PS50994">
    <property type="entry name" value="INTEGRASE"/>
    <property type="match status" value="1"/>
</dbReference>
<comment type="function">
    <text evidence="32">Integrase (IN) targets the VLP to the nucleus, where a subparticle preintegration complex (PIC) containing at least integrase and the newly synthesized dsDNA copy of the retrotransposon must transit the nuclear membrane. Once in the nucleus, integrase performs the integration of the dsDNA into the host genome.</text>
</comment>
<sequence length="1406" mass="159887">MVQGLQVSRAGSGGSEDSHSHFDNPFGDPNWRRPPFTHSPYSWERNIKIELPEFNGSLNPDEFVDWINTVERVFDYGDVSEEKKVKLVAIRLKGRASAWWEQLQGTRLRRGKGNIREWEKMKKKLNEQFLPFNYMQNLYKNLYNLKQVGSVDEYTEAFHQLVARVDLNESEDQMVARYISGLSITIQDALAMQTLWTVSEAYNRALVAEKQEKRKFSRSGQQYQGGTKSGQPFYSYARGGSSSSGGQGASSGVGTQNRADKASTPAQNQPQSGASGARSQFQSGGFKCFKCGEPGHKSSDCRKASGGRNKALFIEEVMEQGCEDDIPVYDEEICEEIGGDDEEEEGYTLMIKKTLLTPKDASNEDWLRTNIFYTTCNVGGRVCNMIIDSGSCENVVSQEVVDKLQLKVEEHPHPYTLSWFKKGNEIKVTKRCLVSFSIRQKYFDEAWCDVVPMDACHILLGRPWQYDRHSIHDGKKNTYTVLKEKRQFTLLPMKEKVNTKPPPTTLLASKGFLKESHETGYVLVLVPMADMDVSDAPEAISKLLKEYVDVFPQELPPELPPLRDIQHCIDLVPGAPLPNKPAYRMSPREREEIQRQVTDLLEKDYIRASLSPCAVPTLLTPKKDGSWRMCVDSRAINKITIKYRFPIPRLDDMLDCLAGSKVFSKIDLRSGYHQIRVRPGDEWKTAFKTPHGLFEWLVMPFGLTNAPSTFMRVMTQMLQPLLGICVVVYFDDILVYSRCFEDHLSHLQQVFEILRREKFYGNLKKCSFAVDKVVFLGYVVSSKGVHMDEDKIKAIVEWPTPTSVHEVRSFHGLATFYRRFIANFSSIAAPLTDCLKQRVFIWSQEAAESFKLLKSKLTEAPILVLPDFDKTFELDCDASGVGIGGILSQGGQPIAFFSEKLNGAKLKYSTYDLEFYAIVQAIKHWSYYLAYKEFVLNTDHEALKYINSQQHLNKRHAKWVAYLQQFTFSLKHKSGILNKVADGLSRRVALLVEMKNTVIGFEEFRTFYAEDPYFSKIIDALHRDNKVIDPCFLLKDGFLFKELKLCVPTCSLREQLLAESHKVGHFGKDKTLALLQDAYYWPGMSKDVGGYVQRCQTCQRSKGTATNAGLYLPLPVPESPWKCVSMDFVLGLPPTQRRSDSIMVVVDRFSKMAHFIPCKKTMDATNIANLYFKEVYKLHGVPTSIVSDRDAKFLAHFWRTLWRKIGTNLCFSTSFHPQTDGQTEVVNRSLGNLLRCLVGEHPKSWDGILPLAEFAYNSSLNRTIHTSPFEAVYGLKPSSVVDLVPLQTPKKGHSKAEDMATFMKNIHSQVKLNIEKSNAKYKAAVDAHKREVLFKEGDLVWVILSKDRHPHGAYMKLNDRKVGPCEVLRKINDNAYQVRLPSHLSISNTFNVQHLVPYLPEDTTVT</sequence>
<evidence type="ECO:0000256" key="1">
    <source>
        <dbReference type="ARBA" id="ARBA00000077"/>
    </source>
</evidence>
<dbReference type="GO" id="GO:0015074">
    <property type="term" value="P:DNA integration"/>
    <property type="evidence" value="ECO:0007669"/>
    <property type="project" value="UniProtKB-KW"/>
</dbReference>
<dbReference type="GO" id="GO:0005634">
    <property type="term" value="C:nucleus"/>
    <property type="evidence" value="ECO:0007669"/>
    <property type="project" value="UniProtKB-SubCell"/>
</dbReference>
<dbReference type="GO" id="GO:0004523">
    <property type="term" value="F:RNA-DNA hybrid ribonuclease activity"/>
    <property type="evidence" value="ECO:0007669"/>
    <property type="project" value="UniProtKB-EC"/>
</dbReference>
<dbReference type="Gene3D" id="3.30.420.10">
    <property type="entry name" value="Ribonuclease H-like superfamily/Ribonuclease H"/>
    <property type="match status" value="1"/>
</dbReference>
<evidence type="ECO:0000256" key="9">
    <source>
        <dbReference type="ARBA" id="ARBA00022679"/>
    </source>
</evidence>
<dbReference type="CDD" id="cd09274">
    <property type="entry name" value="RNase_HI_RT_Ty3"/>
    <property type="match status" value="1"/>
</dbReference>
<dbReference type="GO" id="GO:0008270">
    <property type="term" value="F:zinc ion binding"/>
    <property type="evidence" value="ECO:0007669"/>
    <property type="project" value="UniProtKB-KW"/>
</dbReference>
<keyword evidence="13" id="KW-0547">Nucleotide-binding</keyword>
<feature type="domain" description="Integrase catalytic" evidence="41">
    <location>
        <begin position="1116"/>
        <end position="1276"/>
    </location>
</feature>
<keyword evidence="22" id="KW-0694">RNA-binding</keyword>
<feature type="compositionally biased region" description="Gly residues" evidence="38">
    <location>
        <begin position="242"/>
        <end position="251"/>
    </location>
</feature>
<dbReference type="GO" id="GO:0003887">
    <property type="term" value="F:DNA-directed DNA polymerase activity"/>
    <property type="evidence" value="ECO:0007669"/>
    <property type="project" value="UniProtKB-KW"/>
</dbReference>
<keyword evidence="27" id="KW-0238">DNA-binding</keyword>
<dbReference type="PROSITE" id="PS50158">
    <property type="entry name" value="ZF_CCHC"/>
    <property type="match status" value="1"/>
</dbReference>
<dbReference type="GO" id="GO:0006310">
    <property type="term" value="P:DNA recombination"/>
    <property type="evidence" value="ECO:0007669"/>
    <property type="project" value="UniProtKB-KW"/>
</dbReference>
<evidence type="ECO:0000256" key="10">
    <source>
        <dbReference type="ARBA" id="ARBA00022695"/>
    </source>
</evidence>
<dbReference type="SUPFAM" id="SSF57756">
    <property type="entry name" value="Retrovirus zinc finger-like domains"/>
    <property type="match status" value="1"/>
</dbReference>
<dbReference type="Pfam" id="PF17921">
    <property type="entry name" value="Integrase_H2C2"/>
    <property type="match status" value="1"/>
</dbReference>
<evidence type="ECO:0000256" key="19">
    <source>
        <dbReference type="ARBA" id="ARBA00022833"/>
    </source>
</evidence>
<evidence type="ECO:0000256" key="32">
    <source>
        <dbReference type="ARBA" id="ARBA00025615"/>
    </source>
</evidence>
<evidence type="ECO:0000256" key="30">
    <source>
        <dbReference type="ARBA" id="ARBA00023268"/>
    </source>
</evidence>
<evidence type="ECO:0000256" key="38">
    <source>
        <dbReference type="SAM" id="MobiDB-lite"/>
    </source>
</evidence>
<dbReference type="SUPFAM" id="SSF50630">
    <property type="entry name" value="Acid proteases"/>
    <property type="match status" value="1"/>
</dbReference>
<feature type="domain" description="Reverse transcriptase" evidence="40">
    <location>
        <begin position="601"/>
        <end position="780"/>
    </location>
</feature>
<evidence type="ECO:0000256" key="23">
    <source>
        <dbReference type="ARBA" id="ARBA00022908"/>
    </source>
</evidence>
<dbReference type="InterPro" id="IPR036397">
    <property type="entry name" value="RNaseH_sf"/>
</dbReference>
<dbReference type="GO" id="GO:0003677">
    <property type="term" value="F:DNA binding"/>
    <property type="evidence" value="ECO:0007669"/>
    <property type="project" value="UniProtKB-KW"/>
</dbReference>
<evidence type="ECO:0000256" key="25">
    <source>
        <dbReference type="ARBA" id="ARBA00022932"/>
    </source>
</evidence>
<dbReference type="InterPro" id="IPR036875">
    <property type="entry name" value="Znf_CCHC_sf"/>
</dbReference>
<dbReference type="GO" id="GO:0005524">
    <property type="term" value="F:ATP binding"/>
    <property type="evidence" value="ECO:0007669"/>
    <property type="project" value="UniProtKB-KW"/>
</dbReference>
<evidence type="ECO:0000256" key="15">
    <source>
        <dbReference type="ARBA" id="ARBA00022758"/>
    </source>
</evidence>
<evidence type="ECO:0000256" key="36">
    <source>
        <dbReference type="ARBA" id="ARBA00082890"/>
    </source>
</evidence>
<evidence type="ECO:0000256" key="3">
    <source>
        <dbReference type="ARBA" id="ARBA00004123"/>
    </source>
</evidence>
<dbReference type="InterPro" id="IPR043502">
    <property type="entry name" value="DNA/RNA_pol_sf"/>
</dbReference>
<organism evidence="42 43">
    <name type="scientific">Rhododendron griersonianum</name>
    <dbReference type="NCBI Taxonomy" id="479676"/>
    <lineage>
        <taxon>Eukaryota</taxon>
        <taxon>Viridiplantae</taxon>
        <taxon>Streptophyta</taxon>
        <taxon>Embryophyta</taxon>
        <taxon>Tracheophyta</taxon>
        <taxon>Spermatophyta</taxon>
        <taxon>Magnoliopsida</taxon>
        <taxon>eudicotyledons</taxon>
        <taxon>Gunneridae</taxon>
        <taxon>Pentapetalae</taxon>
        <taxon>asterids</taxon>
        <taxon>Ericales</taxon>
        <taxon>Ericaceae</taxon>
        <taxon>Ericoideae</taxon>
        <taxon>Rhodoreae</taxon>
        <taxon>Rhododendron</taxon>
    </lineage>
</organism>
<evidence type="ECO:0000256" key="4">
    <source>
        <dbReference type="ARBA" id="ARBA00004496"/>
    </source>
</evidence>
<evidence type="ECO:0000256" key="21">
    <source>
        <dbReference type="ARBA" id="ARBA00022842"/>
    </source>
</evidence>
<dbReference type="Proteomes" id="UP000823749">
    <property type="component" value="Chromosome 9"/>
</dbReference>
<evidence type="ECO:0000256" key="37">
    <source>
        <dbReference type="PROSITE-ProRule" id="PRU00047"/>
    </source>
</evidence>
<protein>
    <recommendedName>
        <fullName evidence="5">RNA-directed DNA polymerase</fullName>
        <ecNumber evidence="5">2.7.7.49</ecNumber>
    </recommendedName>
    <alternativeName>
        <fullName evidence="36">Gag3-Pol3</fullName>
    </alternativeName>
</protein>
<comment type="subunit">
    <text evidence="35">The protease is a homodimer, whose active site consists of two apposed aspartic acid residues.</text>
</comment>
<dbReference type="Gene3D" id="3.10.10.10">
    <property type="entry name" value="HIV Type 1 Reverse Transcriptase, subunit A, domain 1"/>
    <property type="match status" value="1"/>
</dbReference>
<evidence type="ECO:0000313" key="42">
    <source>
        <dbReference type="EMBL" id="KAG5531787.1"/>
    </source>
</evidence>
<keyword evidence="12" id="KW-0479">Metal-binding</keyword>
<keyword evidence="43" id="KW-1185">Reference proteome</keyword>
<evidence type="ECO:0000256" key="16">
    <source>
        <dbReference type="ARBA" id="ARBA00022759"/>
    </source>
</evidence>
<evidence type="ECO:0000256" key="5">
    <source>
        <dbReference type="ARBA" id="ARBA00012493"/>
    </source>
</evidence>
<gene>
    <name evidence="42" type="ORF">RHGRI_026417</name>
</gene>
<proteinExistence type="predicted"/>
<keyword evidence="7" id="KW-1188">Viral release from host cell</keyword>
<keyword evidence="14" id="KW-0064">Aspartyl protease</keyword>
<feature type="domain" description="CCHC-type" evidence="39">
    <location>
        <begin position="287"/>
        <end position="303"/>
    </location>
</feature>
<evidence type="ECO:0000256" key="14">
    <source>
        <dbReference type="ARBA" id="ARBA00022750"/>
    </source>
</evidence>
<dbReference type="CDD" id="cd00303">
    <property type="entry name" value="retropepsin_like"/>
    <property type="match status" value="1"/>
</dbReference>
<evidence type="ECO:0000256" key="20">
    <source>
        <dbReference type="ARBA" id="ARBA00022840"/>
    </source>
</evidence>
<evidence type="ECO:0000256" key="17">
    <source>
        <dbReference type="ARBA" id="ARBA00022771"/>
    </source>
</evidence>
<evidence type="ECO:0000256" key="12">
    <source>
        <dbReference type="ARBA" id="ARBA00022723"/>
    </source>
</evidence>
<keyword evidence="30" id="KW-0511">Multifunctional enzyme</keyword>
<evidence type="ECO:0000256" key="26">
    <source>
        <dbReference type="ARBA" id="ARBA00023113"/>
    </source>
</evidence>
<evidence type="ECO:0000259" key="40">
    <source>
        <dbReference type="PROSITE" id="PS50878"/>
    </source>
</evidence>
<keyword evidence="21" id="KW-0460">Magnesium</keyword>
<evidence type="ECO:0000256" key="28">
    <source>
        <dbReference type="ARBA" id="ARBA00023172"/>
    </source>
</evidence>
<evidence type="ECO:0000256" key="7">
    <source>
        <dbReference type="ARBA" id="ARBA00022612"/>
    </source>
</evidence>
<keyword evidence="28" id="KW-0233">DNA recombination</keyword>
<dbReference type="PROSITE" id="PS50878">
    <property type="entry name" value="RT_POL"/>
    <property type="match status" value="1"/>
</dbReference>
<dbReference type="GO" id="GO:0005737">
    <property type="term" value="C:cytoplasm"/>
    <property type="evidence" value="ECO:0007669"/>
    <property type="project" value="UniProtKB-SubCell"/>
</dbReference>
<evidence type="ECO:0000256" key="35">
    <source>
        <dbReference type="ARBA" id="ARBA00063849"/>
    </source>
</evidence>
<dbReference type="InterPro" id="IPR043128">
    <property type="entry name" value="Rev_trsase/Diguanyl_cyclase"/>
</dbReference>
<evidence type="ECO:0000256" key="6">
    <source>
        <dbReference type="ARBA" id="ARBA00022490"/>
    </source>
</evidence>
<dbReference type="Pfam" id="PF17917">
    <property type="entry name" value="RT_RNaseH"/>
    <property type="match status" value="1"/>
</dbReference>
<evidence type="ECO:0000259" key="39">
    <source>
        <dbReference type="PROSITE" id="PS50158"/>
    </source>
</evidence>
<evidence type="ECO:0000256" key="31">
    <source>
        <dbReference type="ARBA" id="ARBA00025590"/>
    </source>
</evidence>
<dbReference type="InterPro" id="IPR041588">
    <property type="entry name" value="Integrase_H2C2"/>
</dbReference>
<feature type="region of interest" description="Disordered" evidence="38">
    <location>
        <begin position="211"/>
        <end position="279"/>
    </location>
</feature>
<dbReference type="Gene3D" id="1.10.340.70">
    <property type="match status" value="1"/>
</dbReference>
<dbReference type="Pfam" id="PF00098">
    <property type="entry name" value="zf-CCHC"/>
    <property type="match status" value="1"/>
</dbReference>
<evidence type="ECO:0000256" key="33">
    <source>
        <dbReference type="ARBA" id="ARBA00055265"/>
    </source>
</evidence>
<dbReference type="InterPro" id="IPR001584">
    <property type="entry name" value="Integrase_cat-core"/>
</dbReference>